<name>A0AAD2H1K8_9AGAR</name>
<dbReference type="Proteomes" id="UP001295794">
    <property type="component" value="Unassembled WGS sequence"/>
</dbReference>
<dbReference type="AlphaFoldDB" id="A0AAD2H1K8"/>
<comment type="caution">
    <text evidence="1">The sequence shown here is derived from an EMBL/GenBank/DDBJ whole genome shotgun (WGS) entry which is preliminary data.</text>
</comment>
<evidence type="ECO:0000313" key="1">
    <source>
        <dbReference type="EMBL" id="CAK5267511.1"/>
    </source>
</evidence>
<gene>
    <name evidence="1" type="ORF">MYCIT1_LOCUS10082</name>
</gene>
<dbReference type="PANTHER" id="PTHR14097">
    <property type="entry name" value="OXIDOREDUCTASE HTATIP2"/>
    <property type="match status" value="1"/>
</dbReference>
<evidence type="ECO:0008006" key="3">
    <source>
        <dbReference type="Google" id="ProtNLM"/>
    </source>
</evidence>
<reference evidence="1" key="1">
    <citation type="submission" date="2023-11" db="EMBL/GenBank/DDBJ databases">
        <authorList>
            <person name="De Vega J J."/>
            <person name="De Vega J J."/>
        </authorList>
    </citation>
    <scope>NUCLEOTIDE SEQUENCE</scope>
</reference>
<organism evidence="1 2">
    <name type="scientific">Mycena citricolor</name>
    <dbReference type="NCBI Taxonomy" id="2018698"/>
    <lineage>
        <taxon>Eukaryota</taxon>
        <taxon>Fungi</taxon>
        <taxon>Dikarya</taxon>
        <taxon>Basidiomycota</taxon>
        <taxon>Agaricomycotina</taxon>
        <taxon>Agaricomycetes</taxon>
        <taxon>Agaricomycetidae</taxon>
        <taxon>Agaricales</taxon>
        <taxon>Marasmiineae</taxon>
        <taxon>Mycenaceae</taxon>
        <taxon>Mycena</taxon>
    </lineage>
</organism>
<dbReference type="SUPFAM" id="SSF51735">
    <property type="entry name" value="NAD(P)-binding Rossmann-fold domains"/>
    <property type="match status" value="1"/>
</dbReference>
<evidence type="ECO:0000313" key="2">
    <source>
        <dbReference type="Proteomes" id="UP001295794"/>
    </source>
</evidence>
<dbReference type="Gene3D" id="3.40.50.720">
    <property type="entry name" value="NAD(P)-binding Rossmann-like Domain"/>
    <property type="match status" value="1"/>
</dbReference>
<sequence>MKLIITGATGYVGKETVSQACKHSGISTVVAVTRKPIAAPEGTPAGKFKNVVVSDYDQYTDEAKKEFAGANGCIWTVGITPPKYLEVGAAEAKRISHTSTIVGLQAIADSAPSRPFRFCYMSGGMSVRDQTAAVEGEFGEFSLMRGDVENAILTFAAEHQGFEACSVKPAWIVERAKVAESLQLAQERGWEMIVLEDCASAMLHLAMNGFEKEPLSNDDLIDIAKRIQAM</sequence>
<keyword evidence="2" id="KW-1185">Reference proteome</keyword>
<accession>A0AAD2H1K8</accession>
<dbReference type="InterPro" id="IPR036291">
    <property type="entry name" value="NAD(P)-bd_dom_sf"/>
</dbReference>
<proteinExistence type="predicted"/>
<dbReference type="PANTHER" id="PTHR14097:SF9">
    <property type="entry name" value="EPIMERASE, PUTATIVE (AFU_ORTHOLOGUE AFUA_8G07320)-RELATED"/>
    <property type="match status" value="1"/>
</dbReference>
<protein>
    <recommendedName>
        <fullName evidence="3">NAD(P)-binding domain-containing protein</fullName>
    </recommendedName>
</protein>
<dbReference type="EMBL" id="CAVNYO010000124">
    <property type="protein sequence ID" value="CAK5267511.1"/>
    <property type="molecule type" value="Genomic_DNA"/>
</dbReference>